<dbReference type="Gene3D" id="3.80.10.10">
    <property type="entry name" value="Ribonuclease Inhibitor"/>
    <property type="match status" value="1"/>
</dbReference>
<dbReference type="SUPFAM" id="SSF52058">
    <property type="entry name" value="L domain-like"/>
    <property type="match status" value="1"/>
</dbReference>
<gene>
    <name evidence="3" type="ORF">P43SY_011267</name>
</gene>
<dbReference type="EMBL" id="JAKCXM010002320">
    <property type="protein sequence ID" value="KAJ0390298.1"/>
    <property type="molecule type" value="Genomic_DNA"/>
</dbReference>
<protein>
    <submittedName>
        <fullName evidence="3">Uncharacterized protein</fullName>
    </submittedName>
</protein>
<dbReference type="InterPro" id="IPR050216">
    <property type="entry name" value="LRR_domain-containing"/>
</dbReference>
<organism evidence="3 4">
    <name type="scientific">Pythium insidiosum</name>
    <name type="common">Pythiosis disease agent</name>
    <dbReference type="NCBI Taxonomy" id="114742"/>
    <lineage>
        <taxon>Eukaryota</taxon>
        <taxon>Sar</taxon>
        <taxon>Stramenopiles</taxon>
        <taxon>Oomycota</taxon>
        <taxon>Peronosporomycetes</taxon>
        <taxon>Pythiales</taxon>
        <taxon>Pythiaceae</taxon>
        <taxon>Pythium</taxon>
    </lineage>
</organism>
<keyword evidence="2" id="KW-0677">Repeat</keyword>
<dbReference type="SMART" id="SM00369">
    <property type="entry name" value="LRR_TYP"/>
    <property type="match status" value="4"/>
</dbReference>
<sequence>MAKTAKVESPVSSFPTASFALINVDIANVPKTIYTPQLRSLVLQNCLLKEVPAPVLGLQKLSFLQLDRNDISSLPPSIGKLPLDTLYVSENALTTFPSVVSTIPTLKVLGLAQNQIKNISFSAPQSALEELTLDDNELTDFSAVIPSLRNLYLKNNALVSFPSSLQSLPLLSELDLAENQITTDAIRAAITNKLYHAKLQEL</sequence>
<dbReference type="Pfam" id="PF00560">
    <property type="entry name" value="LRR_1"/>
    <property type="match status" value="1"/>
</dbReference>
<evidence type="ECO:0000256" key="2">
    <source>
        <dbReference type="ARBA" id="ARBA00022737"/>
    </source>
</evidence>
<evidence type="ECO:0000313" key="3">
    <source>
        <dbReference type="EMBL" id="KAJ0390298.1"/>
    </source>
</evidence>
<dbReference type="InterPro" id="IPR032675">
    <property type="entry name" value="LRR_dom_sf"/>
</dbReference>
<dbReference type="PANTHER" id="PTHR48051">
    <property type="match status" value="1"/>
</dbReference>
<evidence type="ECO:0000256" key="1">
    <source>
        <dbReference type="ARBA" id="ARBA00022614"/>
    </source>
</evidence>
<name>A0AAD5LZB3_PYTIN</name>
<accession>A0AAD5LZB3</accession>
<dbReference type="InterPro" id="IPR003591">
    <property type="entry name" value="Leu-rich_rpt_typical-subtyp"/>
</dbReference>
<reference evidence="3" key="1">
    <citation type="submission" date="2021-12" db="EMBL/GenBank/DDBJ databases">
        <title>Prjna785345.</title>
        <authorList>
            <person name="Rujirawat T."/>
            <person name="Krajaejun T."/>
        </authorList>
    </citation>
    <scope>NUCLEOTIDE SEQUENCE</scope>
    <source>
        <strain evidence="3">Pi057C3</strain>
    </source>
</reference>
<proteinExistence type="predicted"/>
<dbReference type="InterPro" id="IPR001611">
    <property type="entry name" value="Leu-rich_rpt"/>
</dbReference>
<dbReference type="Proteomes" id="UP001209570">
    <property type="component" value="Unassembled WGS sequence"/>
</dbReference>
<evidence type="ECO:0000313" key="4">
    <source>
        <dbReference type="Proteomes" id="UP001209570"/>
    </source>
</evidence>
<dbReference type="PANTHER" id="PTHR48051:SF54">
    <property type="entry name" value="LEUCINE-RICH REPEAT-CONTAINING PROTEIN"/>
    <property type="match status" value="1"/>
</dbReference>
<dbReference type="AlphaFoldDB" id="A0AAD5LZB3"/>
<dbReference type="GO" id="GO:0005737">
    <property type="term" value="C:cytoplasm"/>
    <property type="evidence" value="ECO:0007669"/>
    <property type="project" value="TreeGrafter"/>
</dbReference>
<comment type="caution">
    <text evidence="3">The sequence shown here is derived from an EMBL/GenBank/DDBJ whole genome shotgun (WGS) entry which is preliminary data.</text>
</comment>
<keyword evidence="4" id="KW-1185">Reference proteome</keyword>
<keyword evidence="1" id="KW-0433">Leucine-rich repeat</keyword>